<dbReference type="RefSeq" id="WP_345193895.1">
    <property type="nucleotide sequence ID" value="NZ_BAABFL010000064.1"/>
</dbReference>
<dbReference type="EMBL" id="BAABFL010000064">
    <property type="protein sequence ID" value="GAA4648340.1"/>
    <property type="molecule type" value="Genomic_DNA"/>
</dbReference>
<evidence type="ECO:0000313" key="3">
    <source>
        <dbReference type="Proteomes" id="UP001500604"/>
    </source>
</evidence>
<feature type="transmembrane region" description="Helical" evidence="1">
    <location>
        <begin position="37"/>
        <end position="56"/>
    </location>
</feature>
<evidence type="ECO:0008006" key="4">
    <source>
        <dbReference type="Google" id="ProtNLM"/>
    </source>
</evidence>
<proteinExistence type="predicted"/>
<keyword evidence="3" id="KW-1185">Reference proteome</keyword>
<reference evidence="3" key="1">
    <citation type="journal article" date="2019" name="Int. J. Syst. Evol. Microbiol.">
        <title>The Global Catalogue of Microorganisms (GCM) 10K type strain sequencing project: providing services to taxonomists for standard genome sequencing and annotation.</title>
        <authorList>
            <consortium name="The Broad Institute Genomics Platform"/>
            <consortium name="The Broad Institute Genome Sequencing Center for Infectious Disease"/>
            <person name="Wu L."/>
            <person name="Ma J."/>
        </authorList>
    </citation>
    <scope>NUCLEOTIDE SEQUENCE [LARGE SCALE GENOMIC DNA]</scope>
    <source>
        <strain evidence="3">JCM 17805</strain>
    </source>
</reference>
<organism evidence="2 3">
    <name type="scientific">Kistimonas scapharcae</name>
    <dbReference type="NCBI Taxonomy" id="1036133"/>
    <lineage>
        <taxon>Bacteria</taxon>
        <taxon>Pseudomonadati</taxon>
        <taxon>Pseudomonadota</taxon>
        <taxon>Gammaproteobacteria</taxon>
        <taxon>Oceanospirillales</taxon>
        <taxon>Endozoicomonadaceae</taxon>
        <taxon>Kistimonas</taxon>
    </lineage>
</organism>
<accession>A0ABP8UZ11</accession>
<keyword evidence="1" id="KW-0472">Membrane</keyword>
<dbReference type="Pfam" id="PF11293">
    <property type="entry name" value="DUF3094"/>
    <property type="match status" value="1"/>
</dbReference>
<keyword evidence="1" id="KW-1133">Transmembrane helix</keyword>
<dbReference type="InterPro" id="IPR021444">
    <property type="entry name" value="DUF3094"/>
</dbReference>
<evidence type="ECO:0000256" key="1">
    <source>
        <dbReference type="SAM" id="Phobius"/>
    </source>
</evidence>
<name>A0ABP8UZ11_9GAMM</name>
<keyword evidence="1" id="KW-0812">Transmembrane</keyword>
<comment type="caution">
    <text evidence="2">The sequence shown here is derived from an EMBL/GenBank/DDBJ whole genome shotgun (WGS) entry which is preliminary data.</text>
</comment>
<sequence length="61" mass="7149">MQTEQKKLSDTDQRRVDEVTSTGINSVEREPFHPWRMMLWLAVVIVVFGVIARYLGKLYLP</sequence>
<protein>
    <recommendedName>
        <fullName evidence="4">DUF3094 family protein</fullName>
    </recommendedName>
</protein>
<dbReference type="Proteomes" id="UP001500604">
    <property type="component" value="Unassembled WGS sequence"/>
</dbReference>
<gene>
    <name evidence="2" type="ORF">GCM10023116_06070</name>
</gene>
<evidence type="ECO:0000313" key="2">
    <source>
        <dbReference type="EMBL" id="GAA4648340.1"/>
    </source>
</evidence>